<gene>
    <name evidence="2" type="ORF">BBAD15_g7567</name>
</gene>
<evidence type="ECO:0000313" key="2">
    <source>
        <dbReference type="EMBL" id="KGQ07114.1"/>
    </source>
</evidence>
<dbReference type="PANTHER" id="PTHR42048">
    <property type="entry name" value="ARS-BINDING PROTEIN 2"/>
    <property type="match status" value="1"/>
</dbReference>
<dbReference type="HOGENOM" id="CLU_014337_0_0_1"/>
<feature type="compositionally biased region" description="Polar residues" evidence="1">
    <location>
        <begin position="350"/>
        <end position="381"/>
    </location>
</feature>
<dbReference type="GO" id="GO:0003688">
    <property type="term" value="F:DNA replication origin binding"/>
    <property type="evidence" value="ECO:0007669"/>
    <property type="project" value="TreeGrafter"/>
</dbReference>
<dbReference type="AlphaFoldDB" id="A0A0A2W2C9"/>
<protein>
    <submittedName>
        <fullName evidence="2">ARS-binding protein 2</fullName>
    </submittedName>
</protein>
<proteinExistence type="predicted"/>
<feature type="compositionally biased region" description="Polar residues" evidence="1">
    <location>
        <begin position="192"/>
        <end position="204"/>
    </location>
</feature>
<dbReference type="InterPro" id="IPR018562">
    <property type="entry name" value="ARS-binding_2"/>
</dbReference>
<organism evidence="2 3">
    <name type="scientific">Beauveria bassiana D1-5</name>
    <dbReference type="NCBI Taxonomy" id="1245745"/>
    <lineage>
        <taxon>Eukaryota</taxon>
        <taxon>Fungi</taxon>
        <taxon>Dikarya</taxon>
        <taxon>Ascomycota</taxon>
        <taxon>Pezizomycotina</taxon>
        <taxon>Sordariomycetes</taxon>
        <taxon>Hypocreomycetidae</taxon>
        <taxon>Hypocreales</taxon>
        <taxon>Cordycipitaceae</taxon>
        <taxon>Beauveria</taxon>
    </lineage>
</organism>
<dbReference type="EMBL" id="ANFO01000732">
    <property type="protein sequence ID" value="KGQ07114.1"/>
    <property type="molecule type" value="Genomic_DNA"/>
</dbReference>
<reference evidence="2 3" key="1">
    <citation type="submission" date="2012-10" db="EMBL/GenBank/DDBJ databases">
        <title>Genome sequencing and analysis of entomopathogenic fungi Beauveria bassiana D1-5.</title>
        <authorList>
            <person name="Li Q."/>
            <person name="Wang L."/>
            <person name="Zhang Z."/>
            <person name="Wang Q."/>
            <person name="Ren J."/>
            <person name="Wang M."/>
            <person name="Xu W."/>
            <person name="Wang J."/>
            <person name="Lu Y."/>
            <person name="Du Q."/>
            <person name="Sun Z."/>
        </authorList>
    </citation>
    <scope>NUCLEOTIDE SEQUENCE [LARGE SCALE GENOMIC DNA]</scope>
    <source>
        <strain evidence="2 3">D1-5</strain>
    </source>
</reference>
<dbReference type="OrthoDB" id="2104370at2759"/>
<dbReference type="eggNOG" id="ENOG502QV85">
    <property type="taxonomic scope" value="Eukaryota"/>
</dbReference>
<dbReference type="PANTHER" id="PTHR42048:SF1">
    <property type="entry name" value="ARS-BINDING PROTEIN 2"/>
    <property type="match status" value="1"/>
</dbReference>
<evidence type="ECO:0000256" key="1">
    <source>
        <dbReference type="SAM" id="MobiDB-lite"/>
    </source>
</evidence>
<accession>A0A0A2W2C9</accession>
<sequence length="705" mass="77314">MAQLTAIPANGHASVVIPGRSPLPDRAVTAETIEDAYVAFIFYCNPALPADCDTETLREAFRNPPRSGGKVFHPFTIYELVRRFYTKEIKTWTELTTKLGVEPPDPSKEESVQKIAQYGVRLKKWLHSMHVKAFFEYLMDMANDYWTNIPVDPNPVAQPVRDGVAVEDDMALRALLPHIRPKRGRKRPDADNASNGPNQRQRTSPGPAVDEYAPQSAWPHSADPRSTPMENGPISAAAAWPSHEAIQTPLTRWPASAVTPSVRDAFWGDEPRSAVTPSKVKGSHQRRGAKNVSSAWKLGGDDAPKKTRGRPPINRTPIDTPATAVASWSHTSTMLQPPDKRDADSYIGSDMSQNSSMAGTPPVTMQQASQEHMAFEQSQQPAPYASHSMLQSKPDGSRPVRPSISLQVPQRSGGPVRLATPPLPQQQPQQPQTTHGQQPPAYGTAEPLPTYDNMHARPPGQPHAADKGSGGKYQKWEVNAAAEASTAEADGGIGNNLPEYFFETMSDRTNIDALMAYFIRMTYESEWVDADGKPTDPASMDEATAIINATLENMYKTAASSQAFLINLAALAGARMLMTNLTRCTRMGESDGFTTYKCEWEYQFGHLHGYFNMAAAVPFSMWRAKPKTAGTGGDSNAGSRADNAGANDMDEPDSSNPRLQAEHWQNKYKSLLGQVDKMDRELFDLRNKVIDSLKTERGGNDAATS</sequence>
<dbReference type="Pfam" id="PF09441">
    <property type="entry name" value="Abp2"/>
    <property type="match status" value="1"/>
</dbReference>
<comment type="caution">
    <text evidence="2">The sequence shown here is derived from an EMBL/GenBank/DDBJ whole genome shotgun (WGS) entry which is preliminary data.</text>
</comment>
<name>A0A0A2W2C9_BEABA</name>
<feature type="region of interest" description="Disordered" evidence="1">
    <location>
        <begin position="175"/>
        <end position="235"/>
    </location>
</feature>
<feature type="region of interest" description="Disordered" evidence="1">
    <location>
        <begin position="627"/>
        <end position="662"/>
    </location>
</feature>
<dbReference type="STRING" id="1245745.A0A0A2W2C9"/>
<feature type="compositionally biased region" description="Polar residues" evidence="1">
    <location>
        <begin position="326"/>
        <end position="335"/>
    </location>
</feature>
<dbReference type="Proteomes" id="UP000030106">
    <property type="component" value="Unassembled WGS sequence"/>
</dbReference>
<feature type="compositionally biased region" description="Low complexity" evidence="1">
    <location>
        <begin position="426"/>
        <end position="440"/>
    </location>
</feature>
<feature type="region of interest" description="Disordered" evidence="1">
    <location>
        <begin position="267"/>
        <end position="472"/>
    </location>
</feature>
<evidence type="ECO:0000313" key="3">
    <source>
        <dbReference type="Proteomes" id="UP000030106"/>
    </source>
</evidence>